<dbReference type="InterPro" id="IPR050740">
    <property type="entry name" value="Aldehyde_DH_Superfamily"/>
</dbReference>
<dbReference type="Proteomes" id="UP000198520">
    <property type="component" value="Unassembled WGS sequence"/>
</dbReference>
<organism evidence="6 7">
    <name type="scientific">Flavimobilis marinus</name>
    <dbReference type="NCBI Taxonomy" id="285351"/>
    <lineage>
        <taxon>Bacteria</taxon>
        <taxon>Bacillati</taxon>
        <taxon>Actinomycetota</taxon>
        <taxon>Actinomycetes</taxon>
        <taxon>Micrococcales</taxon>
        <taxon>Jonesiaceae</taxon>
        <taxon>Flavimobilis</taxon>
    </lineage>
</organism>
<dbReference type="STRING" id="285351.SAMN04488035_0908"/>
<gene>
    <name evidence="6" type="ORF">SAMN04488035_0908</name>
</gene>
<dbReference type="Pfam" id="PF00171">
    <property type="entry name" value="Aldedh"/>
    <property type="match status" value="1"/>
</dbReference>
<accession>A0A1I2E5U5</accession>
<dbReference type="EMBL" id="FONZ01000001">
    <property type="protein sequence ID" value="SFE88314.1"/>
    <property type="molecule type" value="Genomic_DNA"/>
</dbReference>
<comment type="similarity">
    <text evidence="1 4">Belongs to the aldehyde dehydrogenase family.</text>
</comment>
<evidence type="ECO:0000259" key="5">
    <source>
        <dbReference type="Pfam" id="PF00171"/>
    </source>
</evidence>
<name>A0A1I2E5U5_9MICO</name>
<dbReference type="InterPro" id="IPR015590">
    <property type="entry name" value="Aldehyde_DH_dom"/>
</dbReference>
<dbReference type="SUPFAM" id="SSF53720">
    <property type="entry name" value="ALDH-like"/>
    <property type="match status" value="1"/>
</dbReference>
<proteinExistence type="inferred from homology"/>
<dbReference type="GO" id="GO:0009450">
    <property type="term" value="P:gamma-aminobutyric acid catabolic process"/>
    <property type="evidence" value="ECO:0007669"/>
    <property type="project" value="TreeGrafter"/>
</dbReference>
<dbReference type="InterPro" id="IPR016162">
    <property type="entry name" value="Ald_DH_N"/>
</dbReference>
<dbReference type="FunFam" id="3.40.309.10:FF:000004">
    <property type="entry name" value="Succinate-semialdehyde dehydrogenase I"/>
    <property type="match status" value="1"/>
</dbReference>
<evidence type="ECO:0000313" key="6">
    <source>
        <dbReference type="EMBL" id="SFE88314.1"/>
    </source>
</evidence>
<reference evidence="7" key="1">
    <citation type="submission" date="2016-10" db="EMBL/GenBank/DDBJ databases">
        <authorList>
            <person name="Varghese N."/>
            <person name="Submissions S."/>
        </authorList>
    </citation>
    <scope>NUCLEOTIDE SEQUENCE [LARGE SCALE GENOMIC DNA]</scope>
    <source>
        <strain evidence="7">DSM 19083</strain>
    </source>
</reference>
<feature type="domain" description="Aldehyde dehydrogenase" evidence="5">
    <location>
        <begin position="16"/>
        <end position="477"/>
    </location>
</feature>
<protein>
    <submittedName>
        <fullName evidence="6">Succinate semialdehyde dehydrogenase</fullName>
    </submittedName>
</protein>
<evidence type="ECO:0000256" key="2">
    <source>
        <dbReference type="ARBA" id="ARBA00023002"/>
    </source>
</evidence>
<dbReference type="AlphaFoldDB" id="A0A1I2E5U5"/>
<dbReference type="RefSeq" id="WP_093375398.1">
    <property type="nucleotide sequence ID" value="NZ_BNAN01000001.1"/>
</dbReference>
<dbReference type="CDD" id="cd07103">
    <property type="entry name" value="ALDH_F5_SSADH_GabD"/>
    <property type="match status" value="1"/>
</dbReference>
<dbReference type="InterPro" id="IPR016163">
    <property type="entry name" value="Ald_DH_C"/>
</dbReference>
<dbReference type="PANTHER" id="PTHR43353">
    <property type="entry name" value="SUCCINATE-SEMIALDEHYDE DEHYDROGENASE, MITOCHONDRIAL"/>
    <property type="match status" value="1"/>
</dbReference>
<keyword evidence="7" id="KW-1185">Reference proteome</keyword>
<dbReference type="GO" id="GO:0004777">
    <property type="term" value="F:succinate-semialdehyde dehydrogenase (NAD+) activity"/>
    <property type="evidence" value="ECO:0007669"/>
    <property type="project" value="TreeGrafter"/>
</dbReference>
<dbReference type="Gene3D" id="3.40.309.10">
    <property type="entry name" value="Aldehyde Dehydrogenase, Chain A, domain 2"/>
    <property type="match status" value="1"/>
</dbReference>
<dbReference type="Gene3D" id="3.40.605.10">
    <property type="entry name" value="Aldehyde Dehydrogenase, Chain A, domain 1"/>
    <property type="match status" value="1"/>
</dbReference>
<evidence type="ECO:0000256" key="4">
    <source>
        <dbReference type="RuleBase" id="RU003345"/>
    </source>
</evidence>
<dbReference type="PROSITE" id="PS00687">
    <property type="entry name" value="ALDEHYDE_DEHYDR_GLU"/>
    <property type="match status" value="1"/>
</dbReference>
<sequence length="481" mass="49831">MDTDSPLTGLLIDGAWTRPAGRGTFAVEDPATLEVVAEVCDARPEDGVAALDAAVASAQRWRETTPRDRADLLRAVYDEVVGRTDEFAALITAECGKPLDEARGEVAYGADFVRWFAEEAVRLPGLARPAPAGGTQLVHSRPVGPALLVTPWNFPLAMATRKIAPALAAGCTVVVKPASPTPLTTALFADVVLRHLTERGLPTGVLNVVPTSSASDLSAAVMGDRRLRKLSFTGSTAVGQQLLRTAADGVLRTSMELGGNAPFLVLDDADLDAAVSGALVAKMRNAGQTCVAANRFYVQAGVADEFTDRLTAAFAALEVGDGRHGAQVGPLIDARAVDHMHEVVAAGRAGGARVMTGGDAPRDGAGHFFSPTVLAGVAPDADLLGTEIFGPVAPVVTFGSDDEGLALANATDEGLVAYAWTRDLDRATRLTQQLDAGMIGLNRGLVSDATAPFGGTKMSGLGREGGHAGLAEYLETVYVAC</sequence>
<dbReference type="PANTHER" id="PTHR43353:SF5">
    <property type="entry name" value="SUCCINATE-SEMIALDEHYDE DEHYDROGENASE, MITOCHONDRIAL"/>
    <property type="match status" value="1"/>
</dbReference>
<keyword evidence="2 4" id="KW-0560">Oxidoreductase</keyword>
<dbReference type="FunFam" id="3.40.605.10:FF:000007">
    <property type="entry name" value="NAD/NADP-dependent betaine aldehyde dehydrogenase"/>
    <property type="match status" value="1"/>
</dbReference>
<dbReference type="InterPro" id="IPR016161">
    <property type="entry name" value="Ald_DH/histidinol_DH"/>
</dbReference>
<dbReference type="InterPro" id="IPR029510">
    <property type="entry name" value="Ald_DH_CS_GLU"/>
</dbReference>
<feature type="active site" evidence="3">
    <location>
        <position position="256"/>
    </location>
</feature>
<dbReference type="OrthoDB" id="6882680at2"/>
<evidence type="ECO:0000256" key="1">
    <source>
        <dbReference type="ARBA" id="ARBA00009986"/>
    </source>
</evidence>
<evidence type="ECO:0000313" key="7">
    <source>
        <dbReference type="Proteomes" id="UP000198520"/>
    </source>
</evidence>
<evidence type="ECO:0000256" key="3">
    <source>
        <dbReference type="PROSITE-ProRule" id="PRU10007"/>
    </source>
</evidence>